<dbReference type="GO" id="GO:0008270">
    <property type="term" value="F:zinc ion binding"/>
    <property type="evidence" value="ECO:0007669"/>
    <property type="project" value="UniProtKB-UniRule"/>
</dbReference>
<dbReference type="Gene3D" id="3.40.140.10">
    <property type="entry name" value="Cytidine Deaminase, domain 2"/>
    <property type="match status" value="1"/>
</dbReference>
<comment type="function">
    <text evidence="8">Catalyzes the deamination of adenosine to inosine at the wobble position 34 of tRNA(Arg2).</text>
</comment>
<evidence type="ECO:0000256" key="6">
    <source>
        <dbReference type="ARBA" id="ARBA00022833"/>
    </source>
</evidence>
<dbReference type="NCBIfam" id="NF008113">
    <property type="entry name" value="PRK10860.1"/>
    <property type="match status" value="1"/>
</dbReference>
<evidence type="ECO:0000256" key="3">
    <source>
        <dbReference type="ARBA" id="ARBA00022694"/>
    </source>
</evidence>
<dbReference type="InterPro" id="IPR016193">
    <property type="entry name" value="Cytidine_deaminase-like"/>
</dbReference>
<sequence>MLRDPGPSGLRGSPRDSIMTNAILTPPPGWDSWESIMHRALAQAHKAAQHGEVPVGAILLSPTGEVLAEACNAPLTMNDPSAHAEMLVLRRGAEKIGNYRLTDCVLACTLEPCMMCLGAMIHARIGGLIFGARDLKSGALVSRMDGADLPFMNHRFPYIDGILADECSAVLTDFFQNRRSK</sequence>
<dbReference type="PROSITE" id="PS51747">
    <property type="entry name" value="CYT_DCMP_DEAMINASES_2"/>
    <property type="match status" value="1"/>
</dbReference>
<evidence type="ECO:0000256" key="7">
    <source>
        <dbReference type="ARBA" id="ARBA00048045"/>
    </source>
</evidence>
<evidence type="ECO:0000256" key="2">
    <source>
        <dbReference type="ARBA" id="ARBA00011738"/>
    </source>
</evidence>
<keyword evidence="11" id="KW-1185">Reference proteome</keyword>
<keyword evidence="3 8" id="KW-0819">tRNA processing</keyword>
<keyword evidence="4 8" id="KW-0479">Metal-binding</keyword>
<dbReference type="PANTHER" id="PTHR11079">
    <property type="entry name" value="CYTOSINE DEAMINASE FAMILY MEMBER"/>
    <property type="match status" value="1"/>
</dbReference>
<dbReference type="InterPro" id="IPR016192">
    <property type="entry name" value="APOBEC/CMP_deaminase_Zn-bd"/>
</dbReference>
<proteinExistence type="inferred from homology"/>
<evidence type="ECO:0000259" key="9">
    <source>
        <dbReference type="PROSITE" id="PS51747"/>
    </source>
</evidence>
<evidence type="ECO:0000313" key="10">
    <source>
        <dbReference type="EMBL" id="BBD07565.1"/>
    </source>
</evidence>
<dbReference type="Proteomes" id="UP000269883">
    <property type="component" value="Chromosome"/>
</dbReference>
<dbReference type="EMBL" id="AP017378">
    <property type="protein sequence ID" value="BBD07565.1"/>
    <property type="molecule type" value="Genomic_DNA"/>
</dbReference>
<organism evidence="10 11">
    <name type="scientific">Desulfovibrio ferrophilus</name>
    <dbReference type="NCBI Taxonomy" id="241368"/>
    <lineage>
        <taxon>Bacteria</taxon>
        <taxon>Pseudomonadati</taxon>
        <taxon>Thermodesulfobacteriota</taxon>
        <taxon>Desulfovibrionia</taxon>
        <taxon>Desulfovibrionales</taxon>
        <taxon>Desulfovibrionaceae</taxon>
        <taxon>Desulfovibrio</taxon>
    </lineage>
</organism>
<comment type="similarity">
    <text evidence="1">Belongs to the cytidine and deoxycytidylate deaminase family. ADAT2 subfamily.</text>
</comment>
<comment type="cofactor">
    <cofactor evidence="8">
        <name>Zn(2+)</name>
        <dbReference type="ChEBI" id="CHEBI:29105"/>
    </cofactor>
    <text evidence="8">Binds 1 zinc ion per subunit.</text>
</comment>
<accession>A0A2Z6AWJ2</accession>
<dbReference type="HAMAP" id="MF_00972">
    <property type="entry name" value="tRNA_aden_deaminase"/>
    <property type="match status" value="1"/>
</dbReference>
<evidence type="ECO:0000313" key="11">
    <source>
        <dbReference type="Proteomes" id="UP000269883"/>
    </source>
</evidence>
<comment type="catalytic activity">
    <reaction evidence="7 8">
        <text>adenosine(34) in tRNA + H2O + H(+) = inosine(34) in tRNA + NH4(+)</text>
        <dbReference type="Rhea" id="RHEA:43168"/>
        <dbReference type="Rhea" id="RHEA-COMP:10373"/>
        <dbReference type="Rhea" id="RHEA-COMP:10374"/>
        <dbReference type="ChEBI" id="CHEBI:15377"/>
        <dbReference type="ChEBI" id="CHEBI:15378"/>
        <dbReference type="ChEBI" id="CHEBI:28938"/>
        <dbReference type="ChEBI" id="CHEBI:74411"/>
        <dbReference type="ChEBI" id="CHEBI:82852"/>
        <dbReference type="EC" id="3.5.4.33"/>
    </reaction>
</comment>
<dbReference type="KEGG" id="dfl:DFE_0839"/>
<dbReference type="PROSITE" id="PS00903">
    <property type="entry name" value="CYT_DCMP_DEAMINASES_1"/>
    <property type="match status" value="1"/>
</dbReference>
<feature type="binding site" evidence="8">
    <location>
        <position position="116"/>
    </location>
    <ligand>
        <name>Zn(2+)</name>
        <dbReference type="ChEBI" id="CHEBI:29105"/>
        <note>catalytic</note>
    </ligand>
</feature>
<evidence type="ECO:0000256" key="1">
    <source>
        <dbReference type="ARBA" id="ARBA00010669"/>
    </source>
</evidence>
<dbReference type="GO" id="GO:0002100">
    <property type="term" value="P:tRNA wobble adenosine to inosine editing"/>
    <property type="evidence" value="ECO:0007669"/>
    <property type="project" value="UniProtKB-UniRule"/>
</dbReference>
<evidence type="ECO:0000256" key="8">
    <source>
        <dbReference type="HAMAP-Rule" id="MF_00972"/>
    </source>
</evidence>
<dbReference type="CDD" id="cd01285">
    <property type="entry name" value="nucleoside_deaminase"/>
    <property type="match status" value="1"/>
</dbReference>
<comment type="subunit">
    <text evidence="2 8">Homodimer.</text>
</comment>
<name>A0A2Z6AWJ2_9BACT</name>
<protein>
    <recommendedName>
        <fullName evidence="8">tRNA-specific adenosine deaminase</fullName>
        <ecNumber evidence="8">3.5.4.33</ecNumber>
    </recommendedName>
</protein>
<evidence type="ECO:0000256" key="4">
    <source>
        <dbReference type="ARBA" id="ARBA00022723"/>
    </source>
</evidence>
<feature type="binding site" evidence="8">
    <location>
        <position position="83"/>
    </location>
    <ligand>
        <name>Zn(2+)</name>
        <dbReference type="ChEBI" id="CHEBI:29105"/>
        <note>catalytic</note>
    </ligand>
</feature>
<keyword evidence="6 8" id="KW-0862">Zinc</keyword>
<feature type="domain" description="CMP/dCMP-type deaminase" evidence="9">
    <location>
        <begin position="31"/>
        <end position="143"/>
    </location>
</feature>
<feature type="binding site" evidence="8">
    <location>
        <position position="113"/>
    </location>
    <ligand>
        <name>Zn(2+)</name>
        <dbReference type="ChEBI" id="CHEBI:29105"/>
        <note>catalytic</note>
    </ligand>
</feature>
<feature type="active site" description="Proton donor" evidence="8">
    <location>
        <position position="85"/>
    </location>
</feature>
<dbReference type="PANTHER" id="PTHR11079:SF202">
    <property type="entry name" value="TRNA-SPECIFIC ADENOSINE DEAMINASE"/>
    <property type="match status" value="1"/>
</dbReference>
<dbReference type="SUPFAM" id="SSF53927">
    <property type="entry name" value="Cytidine deaminase-like"/>
    <property type="match status" value="1"/>
</dbReference>
<dbReference type="AlphaFoldDB" id="A0A2Z6AWJ2"/>
<gene>
    <name evidence="8 10" type="primary">tadA</name>
    <name evidence="10" type="ORF">DFE_0839</name>
</gene>
<dbReference type="InterPro" id="IPR028883">
    <property type="entry name" value="tRNA_aden_deaminase"/>
</dbReference>
<dbReference type="Pfam" id="PF14437">
    <property type="entry name" value="MafB19-deam"/>
    <property type="match status" value="1"/>
</dbReference>
<dbReference type="InterPro" id="IPR002125">
    <property type="entry name" value="CMP_dCMP_dom"/>
</dbReference>
<dbReference type="InterPro" id="IPR058535">
    <property type="entry name" value="MafB19-deam"/>
</dbReference>
<dbReference type="EC" id="3.5.4.33" evidence="8"/>
<dbReference type="GO" id="GO:0052717">
    <property type="term" value="F:tRNA-specific adenosine-34 deaminase activity"/>
    <property type="evidence" value="ECO:0007669"/>
    <property type="project" value="UniProtKB-UniRule"/>
</dbReference>
<evidence type="ECO:0000256" key="5">
    <source>
        <dbReference type="ARBA" id="ARBA00022801"/>
    </source>
</evidence>
<keyword evidence="5 8" id="KW-0378">Hydrolase</keyword>
<reference evidence="10 11" key="1">
    <citation type="journal article" date="2018" name="Sci. Adv.">
        <title>Multi-heme cytochromes provide a pathway for survival in energy-limited environments.</title>
        <authorList>
            <person name="Deng X."/>
            <person name="Dohmae N."/>
            <person name="Nealson K.H."/>
            <person name="Hashimoto K."/>
            <person name="Okamoto A."/>
        </authorList>
    </citation>
    <scope>NUCLEOTIDE SEQUENCE [LARGE SCALE GENOMIC DNA]</scope>
    <source>
        <strain evidence="10 11">IS5</strain>
    </source>
</reference>